<keyword evidence="2" id="KW-0732">Signal</keyword>
<dbReference type="PANTHER" id="PTHR10963">
    <property type="entry name" value="GLYCOSYL HYDROLASE-RELATED"/>
    <property type="match status" value="1"/>
</dbReference>
<dbReference type="PANTHER" id="PTHR10963:SF55">
    <property type="entry name" value="GLYCOSIDE HYDROLASE FAMILY 16 PROTEIN"/>
    <property type="match status" value="1"/>
</dbReference>
<dbReference type="CDD" id="cd08023">
    <property type="entry name" value="GH16_laminarinase_like"/>
    <property type="match status" value="1"/>
</dbReference>
<keyword evidence="5" id="KW-1185">Reference proteome</keyword>
<dbReference type="RefSeq" id="WP_144354036.1">
    <property type="nucleotide sequence ID" value="NZ_CBCRVV010000004.1"/>
</dbReference>
<feature type="domain" description="GH16" evidence="3">
    <location>
        <begin position="31"/>
        <end position="283"/>
    </location>
</feature>
<dbReference type="InterPro" id="IPR050546">
    <property type="entry name" value="Glycosyl_Hydrlase_16"/>
</dbReference>
<protein>
    <submittedName>
        <fullName evidence="4">Glycoside hydrolase family 16 protein</fullName>
    </submittedName>
</protein>
<reference evidence="4 5" key="1">
    <citation type="submission" date="2019-07" db="EMBL/GenBank/DDBJ databases">
        <title>Description of 53C-WASEF.</title>
        <authorList>
            <person name="Pitt A."/>
            <person name="Hahn M.W."/>
        </authorList>
    </citation>
    <scope>NUCLEOTIDE SEQUENCE [LARGE SCALE GENOMIC DNA]</scope>
    <source>
        <strain evidence="4 5">53C-WASEF</strain>
    </source>
</reference>
<evidence type="ECO:0000259" key="3">
    <source>
        <dbReference type="PROSITE" id="PS51762"/>
    </source>
</evidence>
<evidence type="ECO:0000256" key="2">
    <source>
        <dbReference type="SAM" id="SignalP"/>
    </source>
</evidence>
<keyword evidence="4" id="KW-0378">Hydrolase</keyword>
<sequence length="291" mass="32934">MRPHCFALLVSLVALAGSAGAQPTTGLSGTSDSRSEKVSFDPAKWTLAWSDEFDRPGAPDATHWQREEGYRRNKEAQYYTRDRAENARIEDGHLIIEARRDNWNGKPITSASLTTKGKKAFLYGRIEVRAKIPTGLGTWPAVWTLGDNIDQAGWPACGEIDILENVGFSPRAIHANVHCKAYNHMTKTGKGRSIEVDAPWSDFHVYAVEWYEDRLEFFFDDTRYFIFRKESDDPAKWPFAKSQYLILNLAIGGTWGGARGVDESLLPHRFEIDYVRYYQRTEAQPAPSAQP</sequence>
<organism evidence="4 5">
    <name type="scientific">Rariglobus hedericola</name>
    <dbReference type="NCBI Taxonomy" id="2597822"/>
    <lineage>
        <taxon>Bacteria</taxon>
        <taxon>Pseudomonadati</taxon>
        <taxon>Verrucomicrobiota</taxon>
        <taxon>Opitutia</taxon>
        <taxon>Opitutales</taxon>
        <taxon>Opitutaceae</taxon>
        <taxon>Rariglobus</taxon>
    </lineage>
</organism>
<dbReference type="InterPro" id="IPR000757">
    <property type="entry name" value="Beta-glucanase-like"/>
</dbReference>
<dbReference type="SUPFAM" id="SSF49899">
    <property type="entry name" value="Concanavalin A-like lectins/glucanases"/>
    <property type="match status" value="1"/>
</dbReference>
<feature type="chain" id="PRO_5022070869" evidence="2">
    <location>
        <begin position="22"/>
        <end position="291"/>
    </location>
</feature>
<comment type="caution">
    <text evidence="4">The sequence shown here is derived from an EMBL/GenBank/DDBJ whole genome shotgun (WGS) entry which is preliminary data.</text>
</comment>
<gene>
    <name evidence="4" type="ORF">FPL22_15975</name>
</gene>
<dbReference type="PROSITE" id="PS51762">
    <property type="entry name" value="GH16_2"/>
    <property type="match status" value="1"/>
</dbReference>
<comment type="similarity">
    <text evidence="1">Belongs to the glycosyl hydrolase 16 family.</text>
</comment>
<dbReference type="OrthoDB" id="9809583at2"/>
<dbReference type="Gene3D" id="2.60.120.200">
    <property type="match status" value="1"/>
</dbReference>
<dbReference type="GO" id="GO:0004553">
    <property type="term" value="F:hydrolase activity, hydrolyzing O-glycosyl compounds"/>
    <property type="evidence" value="ECO:0007669"/>
    <property type="project" value="InterPro"/>
</dbReference>
<dbReference type="GO" id="GO:0005975">
    <property type="term" value="P:carbohydrate metabolic process"/>
    <property type="evidence" value="ECO:0007669"/>
    <property type="project" value="InterPro"/>
</dbReference>
<accession>A0A556QGJ4</accession>
<dbReference type="Proteomes" id="UP000315648">
    <property type="component" value="Unassembled WGS sequence"/>
</dbReference>
<evidence type="ECO:0000256" key="1">
    <source>
        <dbReference type="ARBA" id="ARBA00006865"/>
    </source>
</evidence>
<feature type="signal peptide" evidence="2">
    <location>
        <begin position="1"/>
        <end position="21"/>
    </location>
</feature>
<evidence type="ECO:0000313" key="5">
    <source>
        <dbReference type="Proteomes" id="UP000315648"/>
    </source>
</evidence>
<dbReference type="Pfam" id="PF00722">
    <property type="entry name" value="Glyco_hydro_16"/>
    <property type="match status" value="1"/>
</dbReference>
<name>A0A556QGJ4_9BACT</name>
<dbReference type="AlphaFoldDB" id="A0A556QGJ4"/>
<dbReference type="InterPro" id="IPR013320">
    <property type="entry name" value="ConA-like_dom_sf"/>
</dbReference>
<proteinExistence type="inferred from homology"/>
<evidence type="ECO:0000313" key="4">
    <source>
        <dbReference type="EMBL" id="TSJ75763.1"/>
    </source>
</evidence>
<dbReference type="EMBL" id="VMBG01000003">
    <property type="protein sequence ID" value="TSJ75763.1"/>
    <property type="molecule type" value="Genomic_DNA"/>
</dbReference>